<evidence type="ECO:0008006" key="2">
    <source>
        <dbReference type="Google" id="ProtNLM"/>
    </source>
</evidence>
<comment type="caution">
    <text evidence="1">The sequence shown here is derived from an EMBL/GenBank/DDBJ whole genome shotgun (WGS) entry which is preliminary data.</text>
</comment>
<name>X0XPW8_9ZZZZ</name>
<dbReference type="SUPFAM" id="SSF143100">
    <property type="entry name" value="TTHA1013/TTHA0281-like"/>
    <property type="match status" value="1"/>
</dbReference>
<organism evidence="1">
    <name type="scientific">marine sediment metagenome</name>
    <dbReference type="NCBI Taxonomy" id="412755"/>
    <lineage>
        <taxon>unclassified sequences</taxon>
        <taxon>metagenomes</taxon>
        <taxon>ecological metagenomes</taxon>
    </lineage>
</organism>
<dbReference type="Gene3D" id="3.30.160.250">
    <property type="match status" value="1"/>
</dbReference>
<evidence type="ECO:0000313" key="1">
    <source>
        <dbReference type="EMBL" id="GAG45224.1"/>
    </source>
</evidence>
<sequence>GALMDEVTIRLQIEPLDEGGYVATSPDVPGLVAEGRSIVETVEIAQGLTRKIVESCLDHGDPLPPALAQAVQGGEIELTIPVGIR</sequence>
<dbReference type="InterPro" id="IPR035069">
    <property type="entry name" value="TTHA1013/TTHA0281-like"/>
</dbReference>
<reference evidence="1" key="1">
    <citation type="journal article" date="2014" name="Front. Microbiol.">
        <title>High frequency of phylogenetically diverse reductive dehalogenase-homologous genes in deep subseafloor sedimentary metagenomes.</title>
        <authorList>
            <person name="Kawai M."/>
            <person name="Futagami T."/>
            <person name="Toyoda A."/>
            <person name="Takaki Y."/>
            <person name="Nishi S."/>
            <person name="Hori S."/>
            <person name="Arai W."/>
            <person name="Tsubouchi T."/>
            <person name="Morono Y."/>
            <person name="Uchiyama I."/>
            <person name="Ito T."/>
            <person name="Fujiyama A."/>
            <person name="Inagaki F."/>
            <person name="Takami H."/>
        </authorList>
    </citation>
    <scope>NUCLEOTIDE SEQUENCE</scope>
    <source>
        <strain evidence="1">Expedition CK06-06</strain>
    </source>
</reference>
<gene>
    <name evidence="1" type="ORF">S01H1_84870</name>
</gene>
<dbReference type="EMBL" id="BARS01058074">
    <property type="protein sequence ID" value="GAG45224.1"/>
    <property type="molecule type" value="Genomic_DNA"/>
</dbReference>
<feature type="non-terminal residue" evidence="1">
    <location>
        <position position="1"/>
    </location>
</feature>
<dbReference type="AlphaFoldDB" id="X0XPW8"/>
<protein>
    <recommendedName>
        <fullName evidence="2">HicB-like antitoxin of toxin-antitoxin system domain-containing protein</fullName>
    </recommendedName>
</protein>
<accession>X0XPW8</accession>
<proteinExistence type="predicted"/>